<evidence type="ECO:0000259" key="3">
    <source>
        <dbReference type="Pfam" id="PF09851"/>
    </source>
</evidence>
<feature type="domain" description="SHOCT" evidence="3">
    <location>
        <begin position="437"/>
        <end position="464"/>
    </location>
</feature>
<dbReference type="Pfam" id="PF09851">
    <property type="entry name" value="SHOCT"/>
    <property type="match status" value="1"/>
</dbReference>
<dbReference type="SUPFAM" id="SSF49344">
    <property type="entry name" value="CBD9-like"/>
    <property type="match status" value="1"/>
</dbReference>
<dbReference type="RefSeq" id="WP_207858753.1">
    <property type="nucleotide sequence ID" value="NZ_JAFREP010000007.1"/>
</dbReference>
<evidence type="ECO:0000256" key="1">
    <source>
        <dbReference type="SAM" id="MobiDB-lite"/>
    </source>
</evidence>
<organism evidence="5 6">
    <name type="scientific">Acanthopleuribacter pedis</name>
    <dbReference type="NCBI Taxonomy" id="442870"/>
    <lineage>
        <taxon>Bacteria</taxon>
        <taxon>Pseudomonadati</taxon>
        <taxon>Acidobacteriota</taxon>
        <taxon>Holophagae</taxon>
        <taxon>Acanthopleuribacterales</taxon>
        <taxon>Acanthopleuribacteraceae</taxon>
        <taxon>Acanthopleuribacter</taxon>
    </lineage>
</organism>
<dbReference type="Proteomes" id="UP000664417">
    <property type="component" value="Unassembled WGS sequence"/>
</dbReference>
<evidence type="ECO:0000259" key="4">
    <source>
        <dbReference type="Pfam" id="PF09985"/>
    </source>
</evidence>
<reference evidence="5" key="1">
    <citation type="submission" date="2021-03" db="EMBL/GenBank/DDBJ databases">
        <authorList>
            <person name="Wang G."/>
        </authorList>
    </citation>
    <scope>NUCLEOTIDE SEQUENCE</scope>
    <source>
        <strain evidence="5">KCTC 12899</strain>
    </source>
</reference>
<evidence type="ECO:0000313" key="5">
    <source>
        <dbReference type="EMBL" id="MBO1318929.1"/>
    </source>
</evidence>
<evidence type="ECO:0000256" key="2">
    <source>
        <dbReference type="SAM" id="SignalP"/>
    </source>
</evidence>
<dbReference type="AlphaFoldDB" id="A0A8J7U3M8"/>
<name>A0A8J7U3M8_9BACT</name>
<feature type="signal peptide" evidence="2">
    <location>
        <begin position="1"/>
        <end position="20"/>
    </location>
</feature>
<comment type="caution">
    <text evidence="5">The sequence shown here is derived from an EMBL/GenBank/DDBJ whole genome shotgun (WGS) entry which is preliminary data.</text>
</comment>
<sequence length="467" mass="52522">MLRFALFFCLLSVAAGGLFAKDVLFSVNDPRGDDFGSGGILYPANADFAKGDLDLVRFEARADRKGTLFRVVFANKVRTVGNRTSRDSPEPLSNFLRHDFFNLNVDIYIDTDGVPNSGSATTLPGRRIQLHDHTRWEKTICLTPRPPEARSLLKDYLLKARRKQERRRSGNLSREAARALKGEVEQLLDNEFFFPRRIRVRGNSIEFLVPNLFLGGKAQPDWRYLVVVSGADPEQRLDWSFMGYDGIAGGLMIMPLARGRAIEQFGLELDADIEQPPIVDVLYPTVDFQKRMLSSFDVNEKQFAALPALPLVPWNQSLTAAYLATPARETISLHVKERVAVANRMAGEAPTRETRENQSQQAERGAGKPVITRSDVVKQNIKPPAPQPIKPVITGDKTPHTRSDHVVKDTEKPKTQVDRLLDSQSGEEEKPARSVAERLRELKQLLDEGLIDQDEYNNLRKKILADL</sequence>
<proteinExistence type="predicted"/>
<protein>
    <submittedName>
        <fullName evidence="5">SHOCT domain-containing protein</fullName>
    </submittedName>
</protein>
<accession>A0A8J7U3M8</accession>
<gene>
    <name evidence="5" type="ORF">J3U88_10700</name>
</gene>
<dbReference type="Pfam" id="PF09985">
    <property type="entry name" value="Glucodextran_C"/>
    <property type="match status" value="1"/>
</dbReference>
<keyword evidence="6" id="KW-1185">Reference proteome</keyword>
<dbReference type="EMBL" id="JAFREP010000007">
    <property type="protein sequence ID" value="MBO1318929.1"/>
    <property type="molecule type" value="Genomic_DNA"/>
</dbReference>
<feature type="region of interest" description="Disordered" evidence="1">
    <location>
        <begin position="344"/>
        <end position="434"/>
    </location>
</feature>
<feature type="domain" description="Glucodextranase-like C-terminal" evidence="4">
    <location>
        <begin position="25"/>
        <end position="306"/>
    </location>
</feature>
<evidence type="ECO:0000313" key="6">
    <source>
        <dbReference type="Proteomes" id="UP000664417"/>
    </source>
</evidence>
<dbReference type="InterPro" id="IPR018649">
    <property type="entry name" value="SHOCT"/>
</dbReference>
<feature type="chain" id="PRO_5035308263" evidence="2">
    <location>
        <begin position="21"/>
        <end position="467"/>
    </location>
</feature>
<dbReference type="InterPro" id="IPR019248">
    <property type="entry name" value="Glucodextran_C"/>
</dbReference>
<keyword evidence="2" id="KW-0732">Signal</keyword>
<feature type="compositionally biased region" description="Basic and acidic residues" evidence="1">
    <location>
        <begin position="397"/>
        <end position="434"/>
    </location>
</feature>
<dbReference type="Gene3D" id="2.60.40.1190">
    <property type="match status" value="1"/>
</dbReference>